<evidence type="ECO:0000313" key="2">
    <source>
        <dbReference type="EMBL" id="BBA95595.1"/>
    </source>
</evidence>
<feature type="compositionally biased region" description="Low complexity" evidence="1">
    <location>
        <begin position="33"/>
        <end position="52"/>
    </location>
</feature>
<sequence length="52" mass="5522">MIVEANKLPQMDDRGADHDTGHPFDDTRRLRPAEPSSPTSFAASAAGTARGV</sequence>
<reference evidence="2 3" key="4">
    <citation type="journal article" date="2020" name="Sci. Rep.">
        <title>beta-carboline chemical signals induce reveromycin production through a LuxR family regulator in Streptomyces sp. SN-593.</title>
        <authorList>
            <person name="Panthee S."/>
            <person name="Kito N."/>
            <person name="Hayashi T."/>
            <person name="Shimizu T."/>
            <person name="Ishikawa J."/>
            <person name="Hamamoto H."/>
            <person name="Osada H."/>
            <person name="Takahashi S."/>
        </authorList>
    </citation>
    <scope>NUCLEOTIDE SEQUENCE [LARGE SCALE GENOMIC DNA]</scope>
    <source>
        <strain evidence="2 3">SN-593</strain>
    </source>
</reference>
<reference evidence="2 3" key="1">
    <citation type="journal article" date="2010" name="J. Bacteriol.">
        <title>Biochemical characterization of a novel indole prenyltransferase from Streptomyces sp. SN-593.</title>
        <authorList>
            <person name="Takahashi S."/>
            <person name="Takagi H."/>
            <person name="Toyoda A."/>
            <person name="Uramoto M."/>
            <person name="Nogawa T."/>
            <person name="Ueki M."/>
            <person name="Sakaki Y."/>
            <person name="Osada H."/>
        </authorList>
    </citation>
    <scope>NUCLEOTIDE SEQUENCE [LARGE SCALE GENOMIC DNA]</scope>
    <source>
        <strain evidence="2 3">SN-593</strain>
    </source>
</reference>
<dbReference type="Proteomes" id="UP000595703">
    <property type="component" value="Chromosome"/>
</dbReference>
<dbReference type="EMBL" id="AP018365">
    <property type="protein sequence ID" value="BBA95595.1"/>
    <property type="molecule type" value="Genomic_DNA"/>
</dbReference>
<proteinExistence type="predicted"/>
<dbReference type="AlphaFoldDB" id="A0A7U3WGX2"/>
<organism evidence="2 3">
    <name type="scientific">Actinacidiphila reveromycinica</name>
    <dbReference type="NCBI Taxonomy" id="659352"/>
    <lineage>
        <taxon>Bacteria</taxon>
        <taxon>Bacillati</taxon>
        <taxon>Actinomycetota</taxon>
        <taxon>Actinomycetes</taxon>
        <taxon>Kitasatosporales</taxon>
        <taxon>Streptomycetaceae</taxon>
        <taxon>Actinacidiphila</taxon>
    </lineage>
</organism>
<reference evidence="2 3" key="2">
    <citation type="journal article" date="2011" name="J. Antibiot.">
        <title>Furaquinocins I and J: novel polyketide isoprenoid hybrid compounds from Streptomyces reveromyceticus SN-593.</title>
        <authorList>
            <person name="Panthee S."/>
            <person name="Takahashi S."/>
            <person name="Takagi H."/>
            <person name="Nogawa T."/>
            <person name="Oowada E."/>
            <person name="Uramoto M."/>
            <person name="Osada H."/>
        </authorList>
    </citation>
    <scope>NUCLEOTIDE SEQUENCE [LARGE SCALE GENOMIC DNA]</scope>
    <source>
        <strain evidence="2 3">SN-593</strain>
    </source>
</reference>
<name>A0A7U3WGX2_9ACTN</name>
<feature type="region of interest" description="Disordered" evidence="1">
    <location>
        <begin position="1"/>
        <end position="52"/>
    </location>
</feature>
<dbReference type="KEGG" id="arev:RVR_513"/>
<accession>A0A7U3WGX2</accession>
<reference evidence="2 3" key="3">
    <citation type="journal article" date="2011" name="Nat. Chem. Biol.">
        <title>Reveromycin A biosynthesis uses RevG and RevJ for stereospecific spiroacetal formation.</title>
        <authorList>
            <person name="Takahashi S."/>
            <person name="Toyoda A."/>
            <person name="Sekiyama Y."/>
            <person name="Takagi H."/>
            <person name="Nogawa T."/>
            <person name="Uramoto M."/>
            <person name="Suzuki R."/>
            <person name="Koshino H."/>
            <person name="Kumano T."/>
            <person name="Panthee S."/>
            <person name="Dairi T."/>
            <person name="Ishikawa J."/>
            <person name="Ikeda H."/>
            <person name="Sakaki Y."/>
            <person name="Osada H."/>
        </authorList>
    </citation>
    <scope>NUCLEOTIDE SEQUENCE [LARGE SCALE GENOMIC DNA]</scope>
    <source>
        <strain evidence="2 3">SN-593</strain>
    </source>
</reference>
<dbReference type="RefSeq" id="WP_202232105.1">
    <property type="nucleotide sequence ID" value="NZ_AP018365.1"/>
</dbReference>
<protein>
    <submittedName>
        <fullName evidence="2">Uncharacterized protein</fullName>
    </submittedName>
</protein>
<keyword evidence="3" id="KW-1185">Reference proteome</keyword>
<evidence type="ECO:0000313" key="3">
    <source>
        <dbReference type="Proteomes" id="UP000595703"/>
    </source>
</evidence>
<evidence type="ECO:0000256" key="1">
    <source>
        <dbReference type="SAM" id="MobiDB-lite"/>
    </source>
</evidence>
<gene>
    <name evidence="2" type="ORF">RVR_513</name>
</gene>
<feature type="compositionally biased region" description="Basic and acidic residues" evidence="1">
    <location>
        <begin position="10"/>
        <end position="32"/>
    </location>
</feature>